<evidence type="ECO:0000313" key="3">
    <source>
        <dbReference type="Proteomes" id="UP000030753"/>
    </source>
</evidence>
<evidence type="ECO:0000256" key="1">
    <source>
        <dbReference type="SAM" id="MobiDB-lite"/>
    </source>
</evidence>
<feature type="compositionally biased region" description="Polar residues" evidence="1">
    <location>
        <begin position="224"/>
        <end position="244"/>
    </location>
</feature>
<feature type="compositionally biased region" description="Polar residues" evidence="1">
    <location>
        <begin position="722"/>
        <end position="734"/>
    </location>
</feature>
<feature type="compositionally biased region" description="Polar residues" evidence="1">
    <location>
        <begin position="277"/>
        <end position="289"/>
    </location>
</feature>
<feature type="compositionally biased region" description="Polar residues" evidence="1">
    <location>
        <begin position="198"/>
        <end position="212"/>
    </location>
</feature>
<proteinExistence type="predicted"/>
<feature type="compositionally biased region" description="Basic and acidic residues" evidence="1">
    <location>
        <begin position="358"/>
        <end position="370"/>
    </location>
</feature>
<dbReference type="HOGENOM" id="CLU_293205_0_0_1"/>
<feature type="region of interest" description="Disordered" evidence="1">
    <location>
        <begin position="678"/>
        <end position="734"/>
    </location>
</feature>
<feature type="region of interest" description="Disordered" evidence="1">
    <location>
        <begin position="182"/>
        <end position="298"/>
    </location>
</feature>
<feature type="compositionally biased region" description="Polar residues" evidence="1">
    <location>
        <begin position="1027"/>
        <end position="1037"/>
    </location>
</feature>
<dbReference type="AlphaFoldDB" id="W9HVE9"/>
<feature type="region of interest" description="Disordered" evidence="1">
    <location>
        <begin position="18"/>
        <end position="62"/>
    </location>
</feature>
<feature type="region of interest" description="Disordered" evidence="1">
    <location>
        <begin position="976"/>
        <end position="1037"/>
    </location>
</feature>
<name>W9HVE9_FUSOX</name>
<feature type="compositionally biased region" description="Basic and acidic residues" evidence="1">
    <location>
        <begin position="43"/>
        <end position="54"/>
    </location>
</feature>
<feature type="region of interest" description="Disordered" evidence="1">
    <location>
        <begin position="471"/>
        <end position="495"/>
    </location>
</feature>
<evidence type="ECO:0000313" key="2">
    <source>
        <dbReference type="EMBL" id="EWY86317.1"/>
    </source>
</evidence>
<organism evidence="2 3">
    <name type="scientific">Fusarium oxysporum NRRL 32931</name>
    <dbReference type="NCBI Taxonomy" id="660029"/>
    <lineage>
        <taxon>Eukaryota</taxon>
        <taxon>Fungi</taxon>
        <taxon>Dikarya</taxon>
        <taxon>Ascomycota</taxon>
        <taxon>Pezizomycotina</taxon>
        <taxon>Sordariomycetes</taxon>
        <taxon>Hypocreomycetidae</taxon>
        <taxon>Hypocreales</taxon>
        <taxon>Nectriaceae</taxon>
        <taxon>Fusarium</taxon>
        <taxon>Fusarium oxysporum species complex</taxon>
    </lineage>
</organism>
<feature type="region of interest" description="Disordered" evidence="1">
    <location>
        <begin position="83"/>
        <end position="106"/>
    </location>
</feature>
<dbReference type="Proteomes" id="UP000030753">
    <property type="component" value="Unassembled WGS sequence"/>
</dbReference>
<feature type="compositionally biased region" description="Basic and acidic residues" evidence="1">
    <location>
        <begin position="624"/>
        <end position="633"/>
    </location>
</feature>
<feature type="compositionally biased region" description="Basic and acidic residues" evidence="1">
    <location>
        <begin position="982"/>
        <end position="1000"/>
    </location>
</feature>
<feature type="compositionally biased region" description="Polar residues" evidence="1">
    <location>
        <begin position="429"/>
        <end position="452"/>
    </location>
</feature>
<feature type="region of interest" description="Disordered" evidence="1">
    <location>
        <begin position="766"/>
        <end position="790"/>
    </location>
</feature>
<reference evidence="2 3" key="1">
    <citation type="submission" date="2011-06" db="EMBL/GenBank/DDBJ databases">
        <title>The Genome Sequence of Fusarium oxysporum FOSC 3-a.</title>
        <authorList>
            <consortium name="The Broad Institute Genome Sequencing Platform"/>
            <person name="Ma L.-J."/>
            <person name="Gale L.R."/>
            <person name="Schwartz D.C."/>
            <person name="Zhou S."/>
            <person name="Corby-Kistler H."/>
            <person name="Young S.K."/>
            <person name="Zeng Q."/>
            <person name="Gargeya S."/>
            <person name="Fitzgerald M."/>
            <person name="Haas B."/>
            <person name="Abouelleil A."/>
            <person name="Alvarado L."/>
            <person name="Arachchi H.M."/>
            <person name="Berlin A."/>
            <person name="Brown A."/>
            <person name="Chapman S.B."/>
            <person name="Chen Z."/>
            <person name="Dunbar C."/>
            <person name="Freedman E."/>
            <person name="Gearin G."/>
            <person name="Gellesch M."/>
            <person name="Goldberg J."/>
            <person name="Griggs A."/>
            <person name="Gujja S."/>
            <person name="Heiman D."/>
            <person name="Howarth C."/>
            <person name="Larson L."/>
            <person name="Lui A."/>
            <person name="MacDonald P.J.P."/>
            <person name="Mehta T."/>
            <person name="Montmayeur A."/>
            <person name="Murphy C."/>
            <person name="Neiman D."/>
            <person name="Pearson M."/>
            <person name="Priest M."/>
            <person name="Roberts A."/>
            <person name="Saif S."/>
            <person name="Shea T."/>
            <person name="Shenoy N."/>
            <person name="Sisk P."/>
            <person name="Stolte C."/>
            <person name="Sykes S."/>
            <person name="Wortman J."/>
            <person name="Nusbaum C."/>
            <person name="Birren B."/>
        </authorList>
    </citation>
    <scope>NUCLEOTIDE SEQUENCE [LARGE SCALE GENOMIC DNA]</scope>
    <source>
        <strain evidence="3">FOSC 3-a</strain>
    </source>
</reference>
<feature type="region of interest" description="Disordered" evidence="1">
    <location>
        <begin position="429"/>
        <end position="458"/>
    </location>
</feature>
<feature type="region of interest" description="Disordered" evidence="1">
    <location>
        <begin position="624"/>
        <end position="655"/>
    </location>
</feature>
<feature type="compositionally biased region" description="Basic and acidic residues" evidence="1">
    <location>
        <begin position="777"/>
        <end position="790"/>
    </location>
</feature>
<feature type="compositionally biased region" description="Low complexity" evidence="1">
    <location>
        <begin position="691"/>
        <end position="702"/>
    </location>
</feature>
<sequence length="1037" mass="115772">MPSFNLSKLLCCCKIPKRSKQSSESTANDVALQPIPVLASPTEEEHQERSEKNRQSLIGLPDTAWAIPVRNSSFESGSVIRQHVDDDDSDSDQHRAQPTKKSSTAFDTVRNKLIRTISHSNNGDHPSHVSVGNSEEGIARRAELKRIMHQRIQDELKSDEPDDHIESKSTNSIRCMASAVDVTLPNSGPRDAIEFGVSKSSSRNGHSTQLDSDQVDQDTHQDSRVSQQGENRPQRTFSQKSESINGADDWRQDVVHSRPSPSYPKRHVSASEDGDFTHSQKSFQLSNGTRRLDRILGPDSSFNSRHASSGDGHSALGVWLIAQGLRSRDNSTLFLDEEDGLEPTEDTKPTDYNTSSLKRAEGDHAREPRETPANGNSNIPHAPTIIDIPNTVETYSWSNFNTKNDRYEISSLSGELPWGPAVTALLNSFTDHTSSSDPSKSQPRPMRSQQNLYKLDPKDLDSMELSPFKWRSHTSSQDQDNANDHNSKSVNTGVPQIRSQSYGNIHNAEFPVKAPQDTTSLAQSESASFLQREAELGSIRRRFSEALALKKPEKRVVTRFREEFSESSLPPTVHKSFRSKIQLAIPSHLRAKSDSIDLRHKEGSSAPPKGQNCLLDPVERLGGHEREASDRSKGRSNLSIRPHMSRLPTEEYHKPGLKRRESAIDLWQRAIRLEVERRHSSSIHLNTTKPSQRSQSSNRSINDLGAARNSTSSVSDTRREVSQLTPTTDELSSPGNSKWLIERWVATMRPRIGESAGDMRLARLTGPPKSWSRFPSHNREERNKNATDRDRVHPRDFAVKHMTSQGQTRWATDAPLDEAKQRARTLPRSFSTKFGELVKSKMGRIIPSKGIRHRVSQDHFRRHAALSSACMEYPEMGIRPSESGYTELQALGREIRNMKGEPHLHVPDREMSKPQSSRSLGDRVVALMHEEIGQQHSKHDDAAEVAKYPTVPLTPSVAKESIVATDVFVTPRSRFSNDAMDGEAKTGTEAESNKVKDQKTQLRVLESIKDAPPSNSSTSIKDVGPHTQLSTPEKGST</sequence>
<accession>W9HVE9</accession>
<dbReference type="OrthoDB" id="3437384at2759"/>
<protein>
    <submittedName>
        <fullName evidence="2">Uncharacterized protein</fullName>
    </submittedName>
</protein>
<dbReference type="EMBL" id="JH717845">
    <property type="protein sequence ID" value="EWY86317.1"/>
    <property type="molecule type" value="Genomic_DNA"/>
</dbReference>
<feature type="region of interest" description="Disordered" evidence="1">
    <location>
        <begin position="336"/>
        <end position="383"/>
    </location>
</feature>
<gene>
    <name evidence="2" type="ORF">FOYG_10895</name>
</gene>